<dbReference type="Gene3D" id="3.40.50.450">
    <property type="match status" value="1"/>
</dbReference>
<protein>
    <recommendedName>
        <fullName evidence="2">Molybdenum cofactor carrier protein</fullName>
    </recommendedName>
</protein>
<dbReference type="EMBL" id="UINC01020611">
    <property type="protein sequence ID" value="SVA86379.1"/>
    <property type="molecule type" value="Genomic_DNA"/>
</dbReference>
<dbReference type="SUPFAM" id="SSF102405">
    <property type="entry name" value="MCP/YpsA-like"/>
    <property type="match status" value="1"/>
</dbReference>
<reference evidence="1" key="1">
    <citation type="submission" date="2018-05" db="EMBL/GenBank/DDBJ databases">
        <authorList>
            <person name="Lanie J.A."/>
            <person name="Ng W.-L."/>
            <person name="Kazmierczak K.M."/>
            <person name="Andrzejewski T.M."/>
            <person name="Davidsen T.M."/>
            <person name="Wayne K.J."/>
            <person name="Tettelin H."/>
            <person name="Glass J.I."/>
            <person name="Rusch D."/>
            <person name="Podicherti R."/>
            <person name="Tsui H.-C.T."/>
            <person name="Winkler M.E."/>
        </authorList>
    </citation>
    <scope>NUCLEOTIDE SEQUENCE</scope>
</reference>
<organism evidence="1">
    <name type="scientific">marine metagenome</name>
    <dbReference type="NCBI Taxonomy" id="408172"/>
    <lineage>
        <taxon>unclassified sequences</taxon>
        <taxon>metagenomes</taxon>
        <taxon>ecological metagenomes</taxon>
    </lineage>
</organism>
<dbReference type="InterPro" id="IPR041164">
    <property type="entry name" value="LDcluster4"/>
</dbReference>
<evidence type="ECO:0000313" key="1">
    <source>
        <dbReference type="EMBL" id="SVA86379.1"/>
    </source>
</evidence>
<dbReference type="AlphaFoldDB" id="A0A381ZB15"/>
<sequence length="174" mass="18141">MMHLPIVAVIGSGVDEHLKFAEPVGCWLATQQVHLLTGGGGGVMAAVSRAFAETPGRHGLVIGILPGESGTGKAPSGYPNQWIEIPIATHLPYSGERGTDVLSRNHINVLTADLVIVLAGRAGTSSEAHLAVSYNKPIAAFVANAKDVPNLSSTVCICHTLEELKEFVTAALKT</sequence>
<name>A0A381ZB15_9ZZZZ</name>
<dbReference type="Pfam" id="PF18306">
    <property type="entry name" value="LDcluster4"/>
    <property type="match status" value="1"/>
</dbReference>
<gene>
    <name evidence="1" type="ORF">METZ01_LOCUS139233</name>
</gene>
<proteinExistence type="predicted"/>
<evidence type="ECO:0008006" key="2">
    <source>
        <dbReference type="Google" id="ProtNLM"/>
    </source>
</evidence>
<accession>A0A381ZB15</accession>